<evidence type="ECO:0000313" key="3">
    <source>
        <dbReference type="Proteomes" id="UP000738359"/>
    </source>
</evidence>
<feature type="region of interest" description="Disordered" evidence="1">
    <location>
        <begin position="227"/>
        <end position="286"/>
    </location>
</feature>
<feature type="compositionally biased region" description="Low complexity" evidence="1">
    <location>
        <begin position="124"/>
        <end position="133"/>
    </location>
</feature>
<keyword evidence="3" id="KW-1185">Reference proteome</keyword>
<evidence type="ECO:0000313" key="2">
    <source>
        <dbReference type="EMBL" id="KAF9963279.1"/>
    </source>
</evidence>
<accession>A0A9P6J7W7</accession>
<feature type="compositionally biased region" description="Basic and acidic residues" evidence="1">
    <location>
        <begin position="108"/>
        <end position="123"/>
    </location>
</feature>
<name>A0A9P6J7W7_MORAP</name>
<dbReference type="AlphaFoldDB" id="A0A9P6J7W7"/>
<dbReference type="EMBL" id="JAAAHY010000482">
    <property type="protein sequence ID" value="KAF9963279.1"/>
    <property type="molecule type" value="Genomic_DNA"/>
</dbReference>
<feature type="region of interest" description="Disordered" evidence="1">
    <location>
        <begin position="96"/>
        <end position="137"/>
    </location>
</feature>
<protein>
    <submittedName>
        <fullName evidence="2">Uncharacterized protein</fullName>
    </submittedName>
</protein>
<organism evidence="2 3">
    <name type="scientific">Mortierella alpina</name>
    <name type="common">Oleaginous fungus</name>
    <name type="synonym">Mortierella renispora</name>
    <dbReference type="NCBI Taxonomy" id="64518"/>
    <lineage>
        <taxon>Eukaryota</taxon>
        <taxon>Fungi</taxon>
        <taxon>Fungi incertae sedis</taxon>
        <taxon>Mucoromycota</taxon>
        <taxon>Mortierellomycotina</taxon>
        <taxon>Mortierellomycetes</taxon>
        <taxon>Mortierellales</taxon>
        <taxon>Mortierellaceae</taxon>
        <taxon>Mortierella</taxon>
    </lineage>
</organism>
<feature type="compositionally biased region" description="Low complexity" evidence="1">
    <location>
        <begin position="227"/>
        <end position="263"/>
    </location>
</feature>
<gene>
    <name evidence="2" type="ORF">BGZ70_007517</name>
</gene>
<dbReference type="Proteomes" id="UP000738359">
    <property type="component" value="Unassembled WGS sequence"/>
</dbReference>
<sequence length="286" mass="31919">MARLSSKRTPDDDPIALLDTSTNTWITDFVPQSMSLPDASDSDEETSTTGSLSTGAALGIAFLHAPRAAIGRQAAVSQSSGLFHRAALLFGLGAGSRRGKARGGKGSTTREKGIRPEYWRHSADSSSSTHSSSQQPRTLRIAARLNQMGLSLATLGYPEDVVQQGTGQVPMSSYAYPNQACAETEKARGGHETLIVFHDLAPAQKEHVKQERLLRQQQEQQLQQQQQQQQQQQHQHQHQHQQQQQLQQQQQPEQQQQQLQQLQQRRHELPIASSFVNTQYDPYRDE</sequence>
<reference evidence="2" key="1">
    <citation type="journal article" date="2020" name="Fungal Divers.">
        <title>Resolving the Mortierellaceae phylogeny through synthesis of multi-gene phylogenetics and phylogenomics.</title>
        <authorList>
            <person name="Vandepol N."/>
            <person name="Liber J."/>
            <person name="Desiro A."/>
            <person name="Na H."/>
            <person name="Kennedy M."/>
            <person name="Barry K."/>
            <person name="Grigoriev I.V."/>
            <person name="Miller A.N."/>
            <person name="O'Donnell K."/>
            <person name="Stajich J.E."/>
            <person name="Bonito G."/>
        </authorList>
    </citation>
    <scope>NUCLEOTIDE SEQUENCE</scope>
    <source>
        <strain evidence="2">CK1249</strain>
    </source>
</reference>
<comment type="caution">
    <text evidence="2">The sequence shown here is derived from an EMBL/GenBank/DDBJ whole genome shotgun (WGS) entry which is preliminary data.</text>
</comment>
<proteinExistence type="predicted"/>
<evidence type="ECO:0000256" key="1">
    <source>
        <dbReference type="SAM" id="MobiDB-lite"/>
    </source>
</evidence>
<dbReference type="OrthoDB" id="2431460at2759"/>